<dbReference type="InterPro" id="IPR000276">
    <property type="entry name" value="GPCR_Rhodpsn"/>
</dbReference>
<dbReference type="SMART" id="SM01381">
    <property type="entry name" value="7TM_GPCR_Srsx"/>
    <property type="match status" value="1"/>
</dbReference>
<feature type="transmembrane region" description="Helical" evidence="5">
    <location>
        <begin position="132"/>
        <end position="155"/>
    </location>
</feature>
<dbReference type="InterPro" id="IPR047130">
    <property type="entry name" value="7TM_GPCR_Srsx_nematod"/>
</dbReference>
<reference evidence="7 8" key="1">
    <citation type="journal article" date="2015" name="Genome Biol.">
        <title>Comparative genomics of Steinernema reveals deeply conserved gene regulatory networks.</title>
        <authorList>
            <person name="Dillman A.R."/>
            <person name="Macchietto M."/>
            <person name="Porter C.F."/>
            <person name="Rogers A."/>
            <person name="Williams B."/>
            <person name="Antoshechkin I."/>
            <person name="Lee M.M."/>
            <person name="Goodwin Z."/>
            <person name="Lu X."/>
            <person name="Lewis E.E."/>
            <person name="Goodrich-Blair H."/>
            <person name="Stock S.P."/>
            <person name="Adams B.J."/>
            <person name="Sternberg P.W."/>
            <person name="Mortazavi A."/>
        </authorList>
    </citation>
    <scope>NUCLEOTIDE SEQUENCE [LARGE SCALE GENOMIC DNA]</scope>
    <source>
        <strain evidence="7 8">ALL</strain>
    </source>
</reference>
<dbReference type="OrthoDB" id="5820127at2759"/>
<feature type="transmembrane region" description="Helical" evidence="5">
    <location>
        <begin position="90"/>
        <end position="112"/>
    </location>
</feature>
<feature type="domain" description="G-protein coupled receptors family 1 profile" evidence="6">
    <location>
        <begin position="35"/>
        <end position="269"/>
    </location>
</feature>
<sequence>MGALTNWSITRDEALYYSWYLTPVWILMNILCFLTNGVLLAVTARSQKLRSACNVLIAIQAFSDIISMSGSWIMIMFVYTRTFVPISTCFFLQLPFFSALNITTGNILVIGLDRWLAVKYVAWYRNKSKLNYFAVIFVVFVTYLLLVFVVNYQTLTNDEILCFTPDGITGKGKDAWAFTQTVINIAVIAVYANLKRALRRHNISGDVATKRIFRSLYINVMFYVIGWVTTMTLVFIMRILVDDPNLTQVVEFVIGLFGAVNLIVPCFVFYTQSALYKAEIRKLFGSNHC</sequence>
<dbReference type="GO" id="GO:0004930">
    <property type="term" value="F:G protein-coupled receptor activity"/>
    <property type="evidence" value="ECO:0007669"/>
    <property type="project" value="InterPro"/>
</dbReference>
<protein>
    <recommendedName>
        <fullName evidence="6">G-protein coupled receptors family 1 profile domain-containing protein</fullName>
    </recommendedName>
</protein>
<dbReference type="InterPro" id="IPR019424">
    <property type="entry name" value="7TM_GPCR_Srsx"/>
</dbReference>
<evidence type="ECO:0000256" key="1">
    <source>
        <dbReference type="ARBA" id="ARBA00004370"/>
    </source>
</evidence>
<dbReference type="Pfam" id="PF10320">
    <property type="entry name" value="7TM_GPCR_Srsx"/>
    <property type="match status" value="1"/>
</dbReference>
<dbReference type="GO" id="GO:0016020">
    <property type="term" value="C:membrane"/>
    <property type="evidence" value="ECO:0007669"/>
    <property type="project" value="UniProtKB-SubCell"/>
</dbReference>
<keyword evidence="3 5" id="KW-1133">Transmembrane helix</keyword>
<evidence type="ECO:0000256" key="4">
    <source>
        <dbReference type="ARBA" id="ARBA00023136"/>
    </source>
</evidence>
<evidence type="ECO:0000256" key="2">
    <source>
        <dbReference type="ARBA" id="ARBA00022692"/>
    </source>
</evidence>
<evidence type="ECO:0000256" key="3">
    <source>
        <dbReference type="ARBA" id="ARBA00022989"/>
    </source>
</evidence>
<dbReference type="PROSITE" id="PS50262">
    <property type="entry name" value="G_PROTEIN_RECEP_F1_2"/>
    <property type="match status" value="1"/>
</dbReference>
<name>A0A4U5M089_STECR</name>
<comment type="caution">
    <text evidence="7">The sequence shown here is derived from an EMBL/GenBank/DDBJ whole genome shotgun (WGS) entry which is preliminary data.</text>
</comment>
<feature type="transmembrane region" description="Helical" evidence="5">
    <location>
        <begin position="55"/>
        <end position="78"/>
    </location>
</feature>
<accession>A0A4U5M089</accession>
<dbReference type="SUPFAM" id="SSF81321">
    <property type="entry name" value="Family A G protein-coupled receptor-like"/>
    <property type="match status" value="1"/>
</dbReference>
<dbReference type="EMBL" id="AZBU02000010">
    <property type="protein sequence ID" value="TKR62040.1"/>
    <property type="molecule type" value="Genomic_DNA"/>
</dbReference>
<organism evidence="7 8">
    <name type="scientific">Steinernema carpocapsae</name>
    <name type="common">Entomopathogenic nematode</name>
    <dbReference type="NCBI Taxonomy" id="34508"/>
    <lineage>
        <taxon>Eukaryota</taxon>
        <taxon>Metazoa</taxon>
        <taxon>Ecdysozoa</taxon>
        <taxon>Nematoda</taxon>
        <taxon>Chromadorea</taxon>
        <taxon>Rhabditida</taxon>
        <taxon>Tylenchina</taxon>
        <taxon>Panagrolaimomorpha</taxon>
        <taxon>Strongyloidoidea</taxon>
        <taxon>Steinernematidae</taxon>
        <taxon>Steinernema</taxon>
    </lineage>
</organism>
<keyword evidence="8" id="KW-1185">Reference proteome</keyword>
<keyword evidence="2 5" id="KW-0812">Transmembrane</keyword>
<dbReference type="AlphaFoldDB" id="A0A4U5M089"/>
<keyword evidence="4 5" id="KW-0472">Membrane</keyword>
<evidence type="ECO:0000313" key="7">
    <source>
        <dbReference type="EMBL" id="TKR62040.1"/>
    </source>
</evidence>
<feature type="transmembrane region" description="Helical" evidence="5">
    <location>
        <begin position="175"/>
        <end position="194"/>
    </location>
</feature>
<evidence type="ECO:0000313" key="8">
    <source>
        <dbReference type="Proteomes" id="UP000298663"/>
    </source>
</evidence>
<dbReference type="PANTHER" id="PTHR23360:SF5">
    <property type="entry name" value="G-PROTEIN COUPLED RECEPTORS FAMILY 1 PROFILE DOMAIN-CONTAINING PROTEIN"/>
    <property type="match status" value="1"/>
</dbReference>
<feature type="transmembrane region" description="Helical" evidence="5">
    <location>
        <begin position="252"/>
        <end position="271"/>
    </location>
</feature>
<dbReference type="Proteomes" id="UP000298663">
    <property type="component" value="Unassembled WGS sequence"/>
</dbReference>
<comment type="subcellular location">
    <subcellularLocation>
        <location evidence="1">Membrane</location>
    </subcellularLocation>
</comment>
<feature type="transmembrane region" description="Helical" evidence="5">
    <location>
        <begin position="215"/>
        <end position="240"/>
    </location>
</feature>
<evidence type="ECO:0000256" key="5">
    <source>
        <dbReference type="SAM" id="Phobius"/>
    </source>
</evidence>
<dbReference type="PROSITE" id="PS00237">
    <property type="entry name" value="G_PROTEIN_RECEP_F1_1"/>
    <property type="match status" value="1"/>
</dbReference>
<evidence type="ECO:0000259" key="6">
    <source>
        <dbReference type="PROSITE" id="PS50262"/>
    </source>
</evidence>
<dbReference type="CDD" id="cd00637">
    <property type="entry name" value="7tm_classA_rhodopsin-like"/>
    <property type="match status" value="1"/>
</dbReference>
<feature type="transmembrane region" description="Helical" evidence="5">
    <location>
        <begin position="20"/>
        <end position="43"/>
    </location>
</feature>
<reference evidence="7 8" key="2">
    <citation type="journal article" date="2019" name="G3 (Bethesda)">
        <title>Hybrid Assembly of the Genome of the Entomopathogenic Nematode Steinernema carpocapsae Identifies the X-Chromosome.</title>
        <authorList>
            <person name="Serra L."/>
            <person name="Macchietto M."/>
            <person name="Macias-Munoz A."/>
            <person name="McGill C.J."/>
            <person name="Rodriguez I.M."/>
            <person name="Rodriguez B."/>
            <person name="Murad R."/>
            <person name="Mortazavi A."/>
        </authorList>
    </citation>
    <scope>NUCLEOTIDE SEQUENCE [LARGE SCALE GENOMIC DNA]</scope>
    <source>
        <strain evidence="7 8">ALL</strain>
    </source>
</reference>
<dbReference type="InterPro" id="IPR017452">
    <property type="entry name" value="GPCR_Rhodpsn_7TM"/>
</dbReference>
<dbReference type="PANTHER" id="PTHR23360">
    <property type="entry name" value="G-PROTEIN COUPLED RECEPTORS FAMILY 1 PROFILE DOMAIN-CONTAINING PROTEIN-RELATED"/>
    <property type="match status" value="1"/>
</dbReference>
<dbReference type="Gene3D" id="1.20.1070.10">
    <property type="entry name" value="Rhodopsin 7-helix transmembrane proteins"/>
    <property type="match status" value="1"/>
</dbReference>
<proteinExistence type="predicted"/>
<gene>
    <name evidence="7" type="ORF">L596_026053</name>
</gene>